<sequence length="55" mass="6318">MAKSKDVRVTIILECTSCVRNGVNKESTGISRYITQKNRHNTPSRLELKKFCPYC</sequence>
<evidence type="ECO:0000256" key="5">
    <source>
        <dbReference type="ARBA" id="ARBA00035429"/>
    </source>
</evidence>
<dbReference type="Proteomes" id="UP000323597">
    <property type="component" value="Chromosome A12"/>
</dbReference>
<evidence type="ECO:0000313" key="6">
    <source>
        <dbReference type="EMBL" id="TYJ06663.1"/>
    </source>
</evidence>
<gene>
    <name evidence="6" type="ORF">E1A91_A12G250100v1</name>
</gene>
<dbReference type="InterPro" id="IPR011332">
    <property type="entry name" value="Ribosomal_zn-bd"/>
</dbReference>
<dbReference type="InterPro" id="IPR001705">
    <property type="entry name" value="Ribosomal_bL33"/>
</dbReference>
<keyword evidence="2" id="KW-0689">Ribosomal protein</keyword>
<dbReference type="NCBIfam" id="TIGR01023">
    <property type="entry name" value="rpmG_bact"/>
    <property type="match status" value="1"/>
</dbReference>
<dbReference type="EMBL" id="CM017647">
    <property type="protein sequence ID" value="TYJ06663.1"/>
    <property type="molecule type" value="Genomic_DNA"/>
</dbReference>
<dbReference type="Gene3D" id="2.20.28.120">
    <property type="entry name" value="Ribosomal protein L33"/>
    <property type="match status" value="1"/>
</dbReference>
<dbReference type="GO" id="GO:0006412">
    <property type="term" value="P:translation"/>
    <property type="evidence" value="ECO:0007669"/>
    <property type="project" value="InterPro"/>
</dbReference>
<keyword evidence="7" id="KW-1185">Reference proteome</keyword>
<dbReference type="GO" id="GO:0005840">
    <property type="term" value="C:ribosome"/>
    <property type="evidence" value="ECO:0007669"/>
    <property type="project" value="UniProtKB-KW"/>
</dbReference>
<name>A0A5D2WYK8_GOSMU</name>
<dbReference type="AlphaFoldDB" id="A0A5D2WYK8"/>
<reference evidence="6 7" key="1">
    <citation type="submission" date="2019-07" db="EMBL/GenBank/DDBJ databases">
        <title>WGS assembly of Gossypium mustelinum.</title>
        <authorList>
            <person name="Chen Z.J."/>
            <person name="Sreedasyam A."/>
            <person name="Ando A."/>
            <person name="Song Q."/>
            <person name="De L."/>
            <person name="Hulse-Kemp A."/>
            <person name="Ding M."/>
            <person name="Ye W."/>
            <person name="Kirkbride R."/>
            <person name="Jenkins J."/>
            <person name="Plott C."/>
            <person name="Lovell J."/>
            <person name="Lin Y.-M."/>
            <person name="Vaughn R."/>
            <person name="Liu B."/>
            <person name="Li W."/>
            <person name="Simpson S."/>
            <person name="Scheffler B."/>
            <person name="Saski C."/>
            <person name="Grover C."/>
            <person name="Hu G."/>
            <person name="Conover J."/>
            <person name="Carlson J."/>
            <person name="Shu S."/>
            <person name="Boston L."/>
            <person name="Williams M."/>
            <person name="Peterson D."/>
            <person name="Mcgee K."/>
            <person name="Jones D."/>
            <person name="Wendel J."/>
            <person name="Stelly D."/>
            <person name="Grimwood J."/>
            <person name="Schmutz J."/>
        </authorList>
    </citation>
    <scope>NUCLEOTIDE SEQUENCE [LARGE SCALE GENOMIC DNA]</scope>
    <source>
        <strain evidence="6">1408120.09</strain>
    </source>
</reference>
<dbReference type="InterPro" id="IPR018264">
    <property type="entry name" value="Ribosomal_bL33_CS"/>
</dbReference>
<dbReference type="Pfam" id="PF00471">
    <property type="entry name" value="Ribosomal_L33"/>
    <property type="match status" value="1"/>
</dbReference>
<evidence type="ECO:0000256" key="3">
    <source>
        <dbReference type="ARBA" id="ARBA00023274"/>
    </source>
</evidence>
<dbReference type="SUPFAM" id="SSF57829">
    <property type="entry name" value="Zn-binding ribosomal proteins"/>
    <property type="match status" value="1"/>
</dbReference>
<protein>
    <recommendedName>
        <fullName evidence="4">Large ribosomal subunit protein bL33c</fullName>
    </recommendedName>
    <alternativeName>
        <fullName evidence="5">50S ribosomal protein L33, chloroplastic</fullName>
    </alternativeName>
</protein>
<dbReference type="PANTHER" id="PTHR43168:SF2">
    <property type="entry name" value="LARGE RIBOSOMAL SUBUNIT PROTEIN BL33C"/>
    <property type="match status" value="1"/>
</dbReference>
<comment type="similarity">
    <text evidence="1">Belongs to the bacterial ribosomal protein bL33 family.</text>
</comment>
<dbReference type="InterPro" id="IPR038584">
    <property type="entry name" value="Ribosomal_bL33_sf"/>
</dbReference>
<evidence type="ECO:0000256" key="4">
    <source>
        <dbReference type="ARBA" id="ARBA00035276"/>
    </source>
</evidence>
<evidence type="ECO:0000313" key="7">
    <source>
        <dbReference type="Proteomes" id="UP000323597"/>
    </source>
</evidence>
<proteinExistence type="inferred from homology"/>
<dbReference type="GO" id="GO:0003735">
    <property type="term" value="F:structural constituent of ribosome"/>
    <property type="evidence" value="ECO:0007669"/>
    <property type="project" value="InterPro"/>
</dbReference>
<dbReference type="NCBIfam" id="NF001860">
    <property type="entry name" value="PRK00595.1"/>
    <property type="match status" value="1"/>
</dbReference>
<keyword evidence="3" id="KW-0687">Ribonucleoprotein</keyword>
<dbReference type="GO" id="GO:0005737">
    <property type="term" value="C:cytoplasm"/>
    <property type="evidence" value="ECO:0007669"/>
    <property type="project" value="UniProtKB-ARBA"/>
</dbReference>
<dbReference type="PROSITE" id="PS00582">
    <property type="entry name" value="RIBOSOMAL_L33"/>
    <property type="match status" value="1"/>
</dbReference>
<dbReference type="NCBIfam" id="NF001764">
    <property type="entry name" value="PRK00504.1"/>
    <property type="match status" value="1"/>
</dbReference>
<accession>A0A5D2WYK8</accession>
<dbReference type="PANTHER" id="PTHR43168">
    <property type="entry name" value="50S RIBOSOMAL PROTEIN L33, CHLOROPLASTIC"/>
    <property type="match status" value="1"/>
</dbReference>
<evidence type="ECO:0000256" key="1">
    <source>
        <dbReference type="ARBA" id="ARBA00007596"/>
    </source>
</evidence>
<dbReference type="GO" id="GO:1990904">
    <property type="term" value="C:ribonucleoprotein complex"/>
    <property type="evidence" value="ECO:0007669"/>
    <property type="project" value="UniProtKB-KW"/>
</dbReference>
<organism evidence="6 7">
    <name type="scientific">Gossypium mustelinum</name>
    <name type="common">Cotton</name>
    <name type="synonym">Gossypium caicoense</name>
    <dbReference type="NCBI Taxonomy" id="34275"/>
    <lineage>
        <taxon>Eukaryota</taxon>
        <taxon>Viridiplantae</taxon>
        <taxon>Streptophyta</taxon>
        <taxon>Embryophyta</taxon>
        <taxon>Tracheophyta</taxon>
        <taxon>Spermatophyta</taxon>
        <taxon>Magnoliopsida</taxon>
        <taxon>eudicotyledons</taxon>
        <taxon>Gunneridae</taxon>
        <taxon>Pentapetalae</taxon>
        <taxon>rosids</taxon>
        <taxon>malvids</taxon>
        <taxon>Malvales</taxon>
        <taxon>Malvaceae</taxon>
        <taxon>Malvoideae</taxon>
        <taxon>Gossypium</taxon>
    </lineage>
</organism>
<evidence type="ECO:0000256" key="2">
    <source>
        <dbReference type="ARBA" id="ARBA00022980"/>
    </source>
</evidence>